<sequence>MDTVVWNMNVADQRFAYSGTAQQDPSWGQNDASFPAPTYLPPFVPYSQPNGLHTQSAARSRTPTNDLTRATSPQPEALAGQTFGENWIPNTVLQPPLASNLNLAPMGQVETPMISLRAASPSSKEPDSMAWLGLFGSSPRGYAMHPSQNNSFVPSAQRGSSLNSDDRLQSESLQSIPSQEKENTQVLPFHQPYAHQPLGVANQFASQDGRRRDSAQLRGFLKLDVDMGFVSDGKNESPTMLQPTFGWKKRRSVSDVGPRTPSMLAPSGDHQIVSPIDDMAFLMPDVQMPSSRDLQQPIYSASQQPNVNTQASALVHSLDPSPQSDTRGLQMDAALHFASLNLRVPEPGANPVGNPPQASTPASPQCNSQEIHIPTINNASLSLPKTNSSSTDINMLPSDQPASPVTLDPTLIQNAPQLVHSLSSVNTPLVNDANVAMEESTSHTGPIRPKLATRSIRSTSPYEAPHRIATPDADIHAMINDHELRSRMARWRFPVGNDASVTNSLHPMDAYARTETSPYEMRNSTHQRTRRHMRAAVSEDWQGRERNNAFVGNGCHSFDLSHEPMSPFASISLPHSAKPNSRAVSPDMALWAATQESQQLLHAGSNATSPTLSDAAQSSRSSAQHVSPQSPNLGHTDDLHAVQTAAQTHTPVVTTSAAQAASAMRRKTEALFTCPFPDCGSTFTRQYNLRGHMRSHMDQRPFKCDWPGCGRSFARTHDCKRHHNLHLNIKPYSCESCGKTFARLDALNRHHKSEAGFCGAHDGRDSSNTPG</sequence>
<feature type="domain" description="C2H2-type" evidence="9">
    <location>
        <begin position="702"/>
        <end position="731"/>
    </location>
</feature>
<proteinExistence type="predicted"/>
<evidence type="ECO:0000256" key="1">
    <source>
        <dbReference type="ARBA" id="ARBA00022723"/>
    </source>
</evidence>
<evidence type="ECO:0000256" key="2">
    <source>
        <dbReference type="ARBA" id="ARBA00022737"/>
    </source>
</evidence>
<dbReference type="GO" id="GO:0000978">
    <property type="term" value="F:RNA polymerase II cis-regulatory region sequence-specific DNA binding"/>
    <property type="evidence" value="ECO:0007669"/>
    <property type="project" value="TreeGrafter"/>
</dbReference>
<dbReference type="PROSITE" id="PS00028">
    <property type="entry name" value="ZINC_FINGER_C2H2_1"/>
    <property type="match status" value="2"/>
</dbReference>
<reference evidence="10 11" key="1">
    <citation type="submission" date="2023-03" db="EMBL/GenBank/DDBJ databases">
        <title>Mating type loci evolution in Malassezia.</title>
        <authorList>
            <person name="Coelho M.A."/>
        </authorList>
    </citation>
    <scope>NUCLEOTIDE SEQUENCE [LARGE SCALE GENOMIC DNA]</scope>
    <source>
        <strain evidence="10 11">CBS 9725</strain>
    </source>
</reference>
<feature type="region of interest" description="Disordered" evidence="8">
    <location>
        <begin position="251"/>
        <end position="271"/>
    </location>
</feature>
<dbReference type="PANTHER" id="PTHR19818:SF165">
    <property type="entry name" value="RNA POLYMERASE II TRANSCRIPTION FACTOR, PUTATIVE-RELATED"/>
    <property type="match status" value="1"/>
</dbReference>
<gene>
    <name evidence="10" type="ORF">MYAM1_003475</name>
</gene>
<dbReference type="InterPro" id="IPR036236">
    <property type="entry name" value="Znf_C2H2_sf"/>
</dbReference>
<keyword evidence="1" id="KW-0479">Metal-binding</keyword>
<dbReference type="EMBL" id="CP119948">
    <property type="protein sequence ID" value="WFD00723.1"/>
    <property type="molecule type" value="Genomic_DNA"/>
</dbReference>
<dbReference type="GO" id="GO:0000981">
    <property type="term" value="F:DNA-binding transcription factor activity, RNA polymerase II-specific"/>
    <property type="evidence" value="ECO:0007669"/>
    <property type="project" value="UniProtKB-ARBA"/>
</dbReference>
<evidence type="ECO:0000259" key="9">
    <source>
        <dbReference type="PROSITE" id="PS50157"/>
    </source>
</evidence>
<dbReference type="AlphaFoldDB" id="A0AAJ6CHV7"/>
<dbReference type="InterPro" id="IPR050329">
    <property type="entry name" value="GLI_C2H2-zinc-finger"/>
</dbReference>
<dbReference type="PROSITE" id="PS50157">
    <property type="entry name" value="ZINC_FINGER_C2H2_2"/>
    <property type="match status" value="3"/>
</dbReference>
<accession>A0AAJ6CHV7</accession>
<dbReference type="PANTHER" id="PTHR19818">
    <property type="entry name" value="ZINC FINGER PROTEIN ZIC AND GLI"/>
    <property type="match status" value="1"/>
</dbReference>
<evidence type="ECO:0000313" key="10">
    <source>
        <dbReference type="EMBL" id="WFD00723.1"/>
    </source>
</evidence>
<protein>
    <recommendedName>
        <fullName evidence="9">C2H2-type domain-containing protein</fullName>
    </recommendedName>
</protein>
<feature type="compositionally biased region" description="Polar residues" evidence="8">
    <location>
        <begin position="356"/>
        <end position="368"/>
    </location>
</feature>
<dbReference type="GO" id="GO:0005634">
    <property type="term" value="C:nucleus"/>
    <property type="evidence" value="ECO:0007669"/>
    <property type="project" value="UniProtKB-ARBA"/>
</dbReference>
<dbReference type="GO" id="GO:0008270">
    <property type="term" value="F:zinc ion binding"/>
    <property type="evidence" value="ECO:0007669"/>
    <property type="project" value="UniProtKB-KW"/>
</dbReference>
<feature type="region of interest" description="Disordered" evidence="8">
    <location>
        <begin position="605"/>
        <end position="636"/>
    </location>
</feature>
<evidence type="ECO:0000256" key="7">
    <source>
        <dbReference type="PROSITE-ProRule" id="PRU00042"/>
    </source>
</evidence>
<keyword evidence="2" id="KW-0677">Repeat</keyword>
<keyword evidence="3 7" id="KW-0863">Zinc-finger</keyword>
<keyword evidence="11" id="KW-1185">Reference proteome</keyword>
<dbReference type="GO" id="GO:0045944">
    <property type="term" value="P:positive regulation of transcription by RNA polymerase II"/>
    <property type="evidence" value="ECO:0007669"/>
    <property type="project" value="UniProtKB-ARBA"/>
</dbReference>
<keyword evidence="4" id="KW-0862">Zinc</keyword>
<dbReference type="SUPFAM" id="SSF57667">
    <property type="entry name" value="beta-beta-alpha zinc fingers"/>
    <property type="match status" value="3"/>
</dbReference>
<feature type="domain" description="C2H2-type" evidence="9">
    <location>
        <begin position="672"/>
        <end position="701"/>
    </location>
</feature>
<dbReference type="SMART" id="SM00355">
    <property type="entry name" value="ZnF_C2H2"/>
    <property type="match status" value="3"/>
</dbReference>
<feature type="region of interest" description="Disordered" evidence="8">
    <location>
        <begin position="438"/>
        <end position="466"/>
    </location>
</feature>
<keyword evidence="5" id="KW-0805">Transcription regulation</keyword>
<feature type="compositionally biased region" description="Low complexity" evidence="8">
    <location>
        <begin position="613"/>
        <end position="630"/>
    </location>
</feature>
<evidence type="ECO:0000256" key="5">
    <source>
        <dbReference type="ARBA" id="ARBA00023015"/>
    </source>
</evidence>
<feature type="region of interest" description="Disordered" evidence="8">
    <location>
        <begin position="50"/>
        <end position="72"/>
    </location>
</feature>
<feature type="compositionally biased region" description="Polar residues" evidence="8">
    <location>
        <begin position="146"/>
        <end position="163"/>
    </location>
</feature>
<evidence type="ECO:0000256" key="3">
    <source>
        <dbReference type="ARBA" id="ARBA00022771"/>
    </source>
</evidence>
<feature type="region of interest" description="Disordered" evidence="8">
    <location>
        <begin position="345"/>
        <end position="368"/>
    </location>
</feature>
<dbReference type="Gene3D" id="3.30.160.60">
    <property type="entry name" value="Classic Zinc Finger"/>
    <property type="match status" value="3"/>
</dbReference>
<dbReference type="Pfam" id="PF00096">
    <property type="entry name" value="zf-C2H2"/>
    <property type="match status" value="2"/>
</dbReference>
<name>A0AAJ6CHV7_9BASI</name>
<keyword evidence="6" id="KW-0804">Transcription</keyword>
<evidence type="ECO:0000256" key="8">
    <source>
        <dbReference type="SAM" id="MobiDB-lite"/>
    </source>
</evidence>
<organism evidence="10 11">
    <name type="scientific">Malassezia yamatoensis</name>
    <dbReference type="NCBI Taxonomy" id="253288"/>
    <lineage>
        <taxon>Eukaryota</taxon>
        <taxon>Fungi</taxon>
        <taxon>Dikarya</taxon>
        <taxon>Basidiomycota</taxon>
        <taxon>Ustilaginomycotina</taxon>
        <taxon>Malasseziomycetes</taxon>
        <taxon>Malasseziales</taxon>
        <taxon>Malasseziaceae</taxon>
        <taxon>Malassezia</taxon>
    </lineage>
</organism>
<evidence type="ECO:0000256" key="4">
    <source>
        <dbReference type="ARBA" id="ARBA00022833"/>
    </source>
</evidence>
<dbReference type="Proteomes" id="UP001219567">
    <property type="component" value="Chromosome 6"/>
</dbReference>
<feature type="region of interest" description="Disordered" evidence="8">
    <location>
        <begin position="143"/>
        <end position="183"/>
    </location>
</feature>
<evidence type="ECO:0000256" key="6">
    <source>
        <dbReference type="ARBA" id="ARBA00023163"/>
    </source>
</evidence>
<evidence type="ECO:0000313" key="11">
    <source>
        <dbReference type="Proteomes" id="UP001219567"/>
    </source>
</evidence>
<feature type="domain" description="C2H2-type" evidence="9">
    <location>
        <begin position="732"/>
        <end position="766"/>
    </location>
</feature>
<dbReference type="InterPro" id="IPR013087">
    <property type="entry name" value="Znf_C2H2_type"/>
</dbReference>
<dbReference type="FunFam" id="3.30.160.60:FF:000032">
    <property type="entry name" value="Krueppel-like factor 4"/>
    <property type="match status" value="1"/>
</dbReference>